<keyword evidence="3" id="KW-1185">Reference proteome</keyword>
<dbReference type="Proteomes" id="UP000583387">
    <property type="component" value="Unassembled WGS sequence"/>
</dbReference>
<protein>
    <recommendedName>
        <fullName evidence="4">Secretion system X translation initiation factor</fullName>
    </recommendedName>
</protein>
<feature type="compositionally biased region" description="Basic and acidic residues" evidence="1">
    <location>
        <begin position="47"/>
        <end position="58"/>
    </location>
</feature>
<dbReference type="AlphaFoldDB" id="A0A7U7IA47"/>
<reference evidence="2 3" key="1">
    <citation type="submission" date="2020-08" db="EMBL/GenBank/DDBJ databases">
        <authorList>
            <person name="Criscuolo A."/>
        </authorList>
    </citation>
    <scope>NUCLEOTIDE SEQUENCE [LARGE SCALE GENOMIC DNA]</scope>
    <source>
        <strain evidence="2">CIP111764</strain>
    </source>
</reference>
<comment type="caution">
    <text evidence="2">The sequence shown here is derived from an EMBL/GenBank/DDBJ whole genome shotgun (WGS) entry which is preliminary data.</text>
</comment>
<evidence type="ECO:0000256" key="1">
    <source>
        <dbReference type="SAM" id="MobiDB-lite"/>
    </source>
</evidence>
<evidence type="ECO:0000313" key="3">
    <source>
        <dbReference type="Proteomes" id="UP000583387"/>
    </source>
</evidence>
<evidence type="ECO:0000313" key="2">
    <source>
        <dbReference type="EMBL" id="CAD5108985.1"/>
    </source>
</evidence>
<gene>
    <name evidence="2" type="ORF">PSEWESI4_03281</name>
</gene>
<evidence type="ECO:0008006" key="4">
    <source>
        <dbReference type="Google" id="ProtNLM"/>
    </source>
</evidence>
<proteinExistence type="predicted"/>
<dbReference type="EMBL" id="CAJFCI010000067">
    <property type="protein sequence ID" value="CAD5108985.1"/>
    <property type="molecule type" value="Genomic_DNA"/>
</dbReference>
<sequence length="172" mass="18466">MNRQRGLFWLVFLAVAGVVALVPDYFFPPEDIAAVRPASGKGSLGELRSDSTAKKAEARPATAPADVPRANLFAAHSWYVAPPVVRQVAAPVAVAAPAPRPSAPPLPFRFIGRMDDGKQRKVFVLDGETLHVLAAGDVIDGTYRVERIGDSEMTLVYLPMHLVQSLAVGRTP</sequence>
<dbReference type="RefSeq" id="WP_187672300.1">
    <property type="nucleotide sequence ID" value="NZ_CAJFCI010000067.1"/>
</dbReference>
<name>A0A7U7IA47_9GAMM</name>
<accession>A0A7U7IA47</accession>
<organism evidence="2 3">
    <name type="scientific">Zestomonas carbonaria</name>
    <dbReference type="NCBI Taxonomy" id="2762745"/>
    <lineage>
        <taxon>Bacteria</taxon>
        <taxon>Pseudomonadati</taxon>
        <taxon>Pseudomonadota</taxon>
        <taxon>Gammaproteobacteria</taxon>
        <taxon>Pseudomonadales</taxon>
        <taxon>Pseudomonadaceae</taxon>
        <taxon>Zestomonas</taxon>
    </lineage>
</organism>
<feature type="region of interest" description="Disordered" evidence="1">
    <location>
        <begin position="38"/>
        <end position="62"/>
    </location>
</feature>